<dbReference type="InterPro" id="IPR010982">
    <property type="entry name" value="Lambda_DNA-bd_dom_sf"/>
</dbReference>
<organism evidence="2 3">
    <name type="scientific">Alistipes finegoldii</name>
    <dbReference type="NCBI Taxonomy" id="214856"/>
    <lineage>
        <taxon>Bacteria</taxon>
        <taxon>Pseudomonadati</taxon>
        <taxon>Bacteroidota</taxon>
        <taxon>Bacteroidia</taxon>
        <taxon>Bacteroidales</taxon>
        <taxon>Rikenellaceae</taxon>
        <taxon>Alistipes</taxon>
    </lineage>
</organism>
<evidence type="ECO:0000313" key="3">
    <source>
        <dbReference type="Proteomes" id="UP000324870"/>
    </source>
</evidence>
<name>A0ABQ6S4Z3_9BACT</name>
<dbReference type="InterPro" id="IPR001387">
    <property type="entry name" value="Cro/C1-type_HTH"/>
</dbReference>
<dbReference type="EMBL" id="VVND01000004">
    <property type="protein sequence ID" value="KAA3159995.1"/>
    <property type="molecule type" value="Genomic_DNA"/>
</dbReference>
<dbReference type="SMART" id="SM00530">
    <property type="entry name" value="HTH_XRE"/>
    <property type="match status" value="1"/>
</dbReference>
<feature type="domain" description="HTH cro/C1-type" evidence="1">
    <location>
        <begin position="5"/>
        <end position="57"/>
    </location>
</feature>
<reference evidence="2 3" key="1">
    <citation type="journal article" date="2019" name="Nat. Med.">
        <title>A library of human gut bacterial isolates paired with longitudinal multiomics data enables mechanistic microbiome research.</title>
        <authorList>
            <person name="Poyet M."/>
            <person name="Groussin M."/>
            <person name="Gibbons S.M."/>
            <person name="Avila-Pacheco J."/>
            <person name="Jiang X."/>
            <person name="Kearney S.M."/>
            <person name="Perrotta A.R."/>
            <person name="Berdy B."/>
            <person name="Zhao S."/>
            <person name="Lieberman T.D."/>
            <person name="Swanson P.K."/>
            <person name="Smith M."/>
            <person name="Roesemann S."/>
            <person name="Alexander J.E."/>
            <person name="Rich S.A."/>
            <person name="Livny J."/>
            <person name="Vlamakis H."/>
            <person name="Clish C."/>
            <person name="Bullock K."/>
            <person name="Deik A."/>
            <person name="Scott J."/>
            <person name="Pierce K.A."/>
            <person name="Xavier R.J."/>
            <person name="Alm E.J."/>
        </authorList>
    </citation>
    <scope>NUCLEOTIDE SEQUENCE [LARGE SCALE GENOMIC DNA]</scope>
    <source>
        <strain evidence="2 3">BIOML-A1</strain>
    </source>
</reference>
<dbReference type="RefSeq" id="WP_130063762.1">
    <property type="nucleotide sequence ID" value="NZ_BAAFKU010000013.1"/>
</dbReference>
<proteinExistence type="predicted"/>
<dbReference type="SUPFAM" id="SSF47413">
    <property type="entry name" value="lambda repressor-like DNA-binding domains"/>
    <property type="match status" value="1"/>
</dbReference>
<dbReference type="PROSITE" id="PS50943">
    <property type="entry name" value="HTH_CROC1"/>
    <property type="match status" value="1"/>
</dbReference>
<dbReference type="CDD" id="cd00093">
    <property type="entry name" value="HTH_XRE"/>
    <property type="match status" value="1"/>
</dbReference>
<dbReference type="Proteomes" id="UP000324870">
    <property type="component" value="Unassembled WGS sequence"/>
</dbReference>
<comment type="caution">
    <text evidence="2">The sequence shown here is derived from an EMBL/GenBank/DDBJ whole genome shotgun (WGS) entry which is preliminary data.</text>
</comment>
<gene>
    <name evidence="2" type="ORF">F2A26_04125</name>
</gene>
<evidence type="ECO:0000313" key="2">
    <source>
        <dbReference type="EMBL" id="KAA3159995.1"/>
    </source>
</evidence>
<sequence length="81" mass="8738">MELRIKDVCREKGITQKELAGLLGVSEMTLSRASKGNTSLDLLDRMAVALGVSVPELFAPQPTNTITCPHCGKLIKVEKGE</sequence>
<dbReference type="Gene3D" id="1.10.260.40">
    <property type="entry name" value="lambda repressor-like DNA-binding domains"/>
    <property type="match status" value="1"/>
</dbReference>
<keyword evidence="3" id="KW-1185">Reference proteome</keyword>
<dbReference type="Pfam" id="PF01381">
    <property type="entry name" value="HTH_3"/>
    <property type="match status" value="1"/>
</dbReference>
<evidence type="ECO:0000259" key="1">
    <source>
        <dbReference type="PROSITE" id="PS50943"/>
    </source>
</evidence>
<accession>A0ABQ6S4Z3</accession>
<protein>
    <submittedName>
        <fullName evidence="2">Helix-turn-helix transcriptional regulator</fullName>
    </submittedName>
</protein>